<protein>
    <submittedName>
        <fullName evidence="1">Uncharacterized protein</fullName>
    </submittedName>
</protein>
<sequence length="91" mass="9718">MEATLKTVIGGELVELPGTIAGIRAVLDEEQARAFDQEIPHVPAGELPARLARWALGGTGADLEDQELFERLERGEDIGAVPADDSRPEVA</sequence>
<evidence type="ECO:0000313" key="2">
    <source>
        <dbReference type="Proteomes" id="UP001596139"/>
    </source>
</evidence>
<gene>
    <name evidence="1" type="ORF">ACFP4F_13430</name>
</gene>
<proteinExistence type="predicted"/>
<keyword evidence="2" id="KW-1185">Reference proteome</keyword>
<dbReference type="Proteomes" id="UP001596139">
    <property type="component" value="Unassembled WGS sequence"/>
</dbReference>
<name>A0ABW1MIK2_9ACTN</name>
<dbReference type="EMBL" id="JBHSPX010000004">
    <property type="protein sequence ID" value="MFC6063553.1"/>
    <property type="molecule type" value="Genomic_DNA"/>
</dbReference>
<organism evidence="1 2">
    <name type="scientific">Streptomyces ochraceiscleroticus</name>
    <dbReference type="NCBI Taxonomy" id="47761"/>
    <lineage>
        <taxon>Bacteria</taxon>
        <taxon>Bacillati</taxon>
        <taxon>Actinomycetota</taxon>
        <taxon>Actinomycetes</taxon>
        <taxon>Kitasatosporales</taxon>
        <taxon>Streptomycetaceae</taxon>
        <taxon>Streptomyces</taxon>
    </lineage>
</organism>
<evidence type="ECO:0000313" key="1">
    <source>
        <dbReference type="EMBL" id="MFC6063553.1"/>
    </source>
</evidence>
<comment type="caution">
    <text evidence="1">The sequence shown here is derived from an EMBL/GenBank/DDBJ whole genome shotgun (WGS) entry which is preliminary data.</text>
</comment>
<accession>A0ABW1MIK2</accession>
<dbReference type="RefSeq" id="WP_051861887.1">
    <property type="nucleotide sequence ID" value="NZ_JBHSPX010000004.1"/>
</dbReference>
<reference evidence="2" key="1">
    <citation type="journal article" date="2019" name="Int. J. Syst. Evol. Microbiol.">
        <title>The Global Catalogue of Microorganisms (GCM) 10K type strain sequencing project: providing services to taxonomists for standard genome sequencing and annotation.</title>
        <authorList>
            <consortium name="The Broad Institute Genomics Platform"/>
            <consortium name="The Broad Institute Genome Sequencing Center for Infectious Disease"/>
            <person name="Wu L."/>
            <person name="Ma J."/>
        </authorList>
    </citation>
    <scope>NUCLEOTIDE SEQUENCE [LARGE SCALE GENOMIC DNA]</scope>
    <source>
        <strain evidence="2">CGMCC 1.15180</strain>
    </source>
</reference>